<dbReference type="PANTHER" id="PTHR33406:SF11">
    <property type="entry name" value="MEMBRANE PROTEIN SCO6666-RELATED"/>
    <property type="match status" value="1"/>
</dbReference>
<feature type="transmembrane region" description="Helical" evidence="7">
    <location>
        <begin position="233"/>
        <end position="251"/>
    </location>
</feature>
<dbReference type="PANTHER" id="PTHR33406">
    <property type="entry name" value="MEMBRANE PROTEIN MJ1562-RELATED"/>
    <property type="match status" value="1"/>
</dbReference>
<evidence type="ECO:0000256" key="5">
    <source>
        <dbReference type="ARBA" id="ARBA00022989"/>
    </source>
</evidence>
<dbReference type="EMBL" id="FONR01000012">
    <property type="protein sequence ID" value="SFF80092.1"/>
    <property type="molecule type" value="Genomic_DNA"/>
</dbReference>
<feature type="transmembrane region" description="Helical" evidence="7">
    <location>
        <begin position="571"/>
        <end position="591"/>
    </location>
</feature>
<dbReference type="Gene3D" id="1.20.1640.10">
    <property type="entry name" value="Multidrug efflux transporter AcrB transmembrane domain"/>
    <property type="match status" value="2"/>
</dbReference>
<dbReference type="SUPFAM" id="SSF82866">
    <property type="entry name" value="Multidrug efflux transporter AcrB transmembrane domain"/>
    <property type="match status" value="2"/>
</dbReference>
<evidence type="ECO:0000256" key="3">
    <source>
        <dbReference type="ARBA" id="ARBA00022475"/>
    </source>
</evidence>
<feature type="transmembrane region" description="Helical" evidence="7">
    <location>
        <begin position="272"/>
        <end position="301"/>
    </location>
</feature>
<dbReference type="OrthoDB" id="7051771at2"/>
<sequence>MPAFLHRLGRLAFRRRRRMLALWLALVAAAVVCMTAFGGTGKLDNTFSIPGSESQRALDGMKTDFPTFSGTSAQIVFTATDGQKVTDPADSARIRAALEAAGSAPQVAKVVSPFDAHTISADGTTAVAQVRYEVPQSALEPNALDELKSAVAGANQQGMRVDVGGSAFGNAPSESHRSDIIGVGVALVILTLTFGSLLTAGIPVVTALFGVATAIFGALSLTGTVSISSTAQSLALMIGLAVGIDYALFIVSRHRFHLAHGMEPEESAALAVGTAGSAVVFAGLTVVIAMTGLTVVGIPYLTAMGLAAAGAVLIAVLVATTLLPAILGFAGARLTPRPGSRAMRREQAVGGAGGDAVGATGDRLASGPGENVLSGTGEIVASRTGEHVMSRTGEPVAGAAANAAERWFRLVTRRPLLTLVAVVASLGALAWPAHDMRLALPDNGTAPRSSSQRIAFDRVGEKLGPGFNGPLLVLADTSHSSDPTTAAQWVAATLGALPDVATVGQPVANPATHTALIQVIPDSAPSDPATKTLVNTIRDDRAAILRDTGATVQVTGSTAVSVDVAAKLNSALIPFAAVVIGLSLLLLLLVFRSLVVPLKAAAGFLLSIAATLGAVVGVFQLGHLGSLIGVDTTGPVSSFLPIILLAVLFGLAMDYEVFLVSRMRESYLRTGTPLGAVHSGARHSGRVVTAAALIMTSVFAAFLTSDSTMLKQIAFALAAGVLLDAFVIRMTFVPAVLALTRHAAWWLPKWLERRLPGLDIEGDRLGPAHAVPESVPLPSTAD</sequence>
<feature type="transmembrane region" description="Helical" evidence="7">
    <location>
        <begin position="639"/>
        <end position="660"/>
    </location>
</feature>
<proteinExistence type="inferred from homology"/>
<keyword evidence="3" id="KW-1003">Cell membrane</keyword>
<evidence type="ECO:0000313" key="10">
    <source>
        <dbReference type="Proteomes" id="UP000181942"/>
    </source>
</evidence>
<dbReference type="InterPro" id="IPR000731">
    <property type="entry name" value="SSD"/>
</dbReference>
<evidence type="ECO:0000259" key="8">
    <source>
        <dbReference type="PROSITE" id="PS50156"/>
    </source>
</evidence>
<dbReference type="InterPro" id="IPR004869">
    <property type="entry name" value="MMPL_dom"/>
</dbReference>
<evidence type="ECO:0000256" key="2">
    <source>
        <dbReference type="ARBA" id="ARBA00010157"/>
    </source>
</evidence>
<dbReference type="RefSeq" id="WP_075030266.1">
    <property type="nucleotide sequence ID" value="NZ_FONR01000012.1"/>
</dbReference>
<dbReference type="Pfam" id="PF03176">
    <property type="entry name" value="MMPL"/>
    <property type="match status" value="2"/>
</dbReference>
<dbReference type="PROSITE" id="PS50156">
    <property type="entry name" value="SSD"/>
    <property type="match status" value="2"/>
</dbReference>
<comment type="similarity">
    <text evidence="2">Belongs to the resistance-nodulation-cell division (RND) (TC 2.A.6) family. MmpL subfamily.</text>
</comment>
<feature type="transmembrane region" description="Helical" evidence="7">
    <location>
        <begin position="180"/>
        <end position="200"/>
    </location>
</feature>
<feature type="transmembrane region" description="Helical" evidence="7">
    <location>
        <begin position="307"/>
        <end position="335"/>
    </location>
</feature>
<keyword evidence="4 7" id="KW-0812">Transmembrane</keyword>
<feature type="transmembrane region" description="Helical" evidence="7">
    <location>
        <begin position="715"/>
        <end position="739"/>
    </location>
</feature>
<evidence type="ECO:0000256" key="6">
    <source>
        <dbReference type="ARBA" id="ARBA00023136"/>
    </source>
</evidence>
<name>A0A1I2LKT2_9ACTN</name>
<comment type="subcellular location">
    <subcellularLocation>
        <location evidence="1">Cell membrane</location>
        <topology evidence="1">Multi-pass membrane protein</topology>
    </subcellularLocation>
</comment>
<feature type="transmembrane region" description="Helical" evidence="7">
    <location>
        <begin position="598"/>
        <end position="619"/>
    </location>
</feature>
<evidence type="ECO:0000256" key="7">
    <source>
        <dbReference type="SAM" id="Phobius"/>
    </source>
</evidence>
<keyword evidence="6 7" id="KW-0472">Membrane</keyword>
<evidence type="ECO:0000256" key="1">
    <source>
        <dbReference type="ARBA" id="ARBA00004651"/>
    </source>
</evidence>
<feature type="domain" description="SSD" evidence="8">
    <location>
        <begin position="197"/>
        <end position="329"/>
    </location>
</feature>
<evidence type="ECO:0000313" key="9">
    <source>
        <dbReference type="EMBL" id="SFF80092.1"/>
    </source>
</evidence>
<accession>A0A1I2LKT2</accession>
<feature type="transmembrane region" description="Helical" evidence="7">
    <location>
        <begin position="687"/>
        <end position="703"/>
    </location>
</feature>
<feature type="transmembrane region" description="Helical" evidence="7">
    <location>
        <begin position="207"/>
        <end position="227"/>
    </location>
</feature>
<evidence type="ECO:0000256" key="4">
    <source>
        <dbReference type="ARBA" id="ARBA00022692"/>
    </source>
</evidence>
<dbReference type="Proteomes" id="UP000181942">
    <property type="component" value="Unassembled WGS sequence"/>
</dbReference>
<reference evidence="9 10" key="1">
    <citation type="submission" date="2016-10" db="EMBL/GenBank/DDBJ databases">
        <authorList>
            <person name="de Groot N.N."/>
        </authorList>
    </citation>
    <scope>NUCLEOTIDE SEQUENCE [LARGE SCALE GENOMIC DNA]</scope>
    <source>
        <strain evidence="9 10">OK461</strain>
    </source>
</reference>
<protein>
    <submittedName>
        <fullName evidence="9">Putative drug exporter of the RND superfamily</fullName>
    </submittedName>
</protein>
<organism evidence="9 10">
    <name type="scientific">Streptomyces mirabilis</name>
    <dbReference type="NCBI Taxonomy" id="68239"/>
    <lineage>
        <taxon>Bacteria</taxon>
        <taxon>Bacillati</taxon>
        <taxon>Actinomycetota</taxon>
        <taxon>Actinomycetes</taxon>
        <taxon>Kitasatosporales</taxon>
        <taxon>Streptomycetaceae</taxon>
        <taxon>Streptomyces</taxon>
    </lineage>
</organism>
<keyword evidence="5 7" id="KW-1133">Transmembrane helix</keyword>
<feature type="domain" description="SSD" evidence="8">
    <location>
        <begin position="574"/>
        <end position="739"/>
    </location>
</feature>
<dbReference type="GO" id="GO:0005886">
    <property type="term" value="C:plasma membrane"/>
    <property type="evidence" value="ECO:0007669"/>
    <property type="project" value="UniProtKB-SubCell"/>
</dbReference>
<dbReference type="InterPro" id="IPR050545">
    <property type="entry name" value="Mycobact_MmpL"/>
</dbReference>
<gene>
    <name evidence="9" type="ORF">SAMN02787118_11266</name>
</gene>
<dbReference type="AlphaFoldDB" id="A0A1I2LKT2"/>
<feature type="transmembrane region" description="Helical" evidence="7">
    <location>
        <begin position="416"/>
        <end position="434"/>
    </location>
</feature>